<protein>
    <submittedName>
        <fullName evidence="2">Uncharacterized protein</fullName>
    </submittedName>
</protein>
<feature type="compositionally biased region" description="Low complexity" evidence="1">
    <location>
        <begin position="269"/>
        <end position="282"/>
    </location>
</feature>
<dbReference type="AlphaFoldDB" id="A0AAD3DL15"/>
<keyword evidence="3" id="KW-1185">Reference proteome</keyword>
<feature type="region of interest" description="Disordered" evidence="1">
    <location>
        <begin position="262"/>
        <end position="292"/>
    </location>
</feature>
<feature type="region of interest" description="Disordered" evidence="1">
    <location>
        <begin position="643"/>
        <end position="672"/>
    </location>
</feature>
<feature type="compositionally biased region" description="Gly residues" evidence="1">
    <location>
        <begin position="651"/>
        <end position="667"/>
    </location>
</feature>
<dbReference type="EMBL" id="BMAR01000006">
    <property type="protein sequence ID" value="GFR43814.1"/>
    <property type="molecule type" value="Genomic_DNA"/>
</dbReference>
<name>A0AAD3DL15_9CHLO</name>
<sequence>MESRSSPHAQVTFVDVLRVLDMATADALFKHLESYDWLREARLAFKELRNIIDGSLKTLKFELDMQSDVVWKAGAMPSLSRWNRCSEIFMTVYAGDPDLDEMDLATQLLLPFASEQLSTRQRIKGLRIELGDPDGKHAEAAIARLVFWLPALQQLDVIGLGHAMSYDPLQQQLMYRALATLPDLNILRLPSYRGVEHIGVLAASLKLLDIDVEGGEDSDMDSEDGDPEKDCSMSKEAMAGVSQLTRLTQLDLRKCGPPLVPVNSRDRNNAGANNAAAAADAGHAGGDGGTAKDPIGGLPQLLDSLPPSLESLFLKWDGFVGQDLDFNMTFELQDGVCKALQVLNHDGWVLAENLAPLAPLLRACRVELQGLSFQGLEVNTSLSLRCVRELMCPSTRVTIEELAVSETDVAAEAVEVLGRPGKLEVYTTDEYLQLTLRSAGEQQRPLPPSLPAPLAPTSLLTAAALRQPHLPLPTADSVAGAVLQRMAAGSCQPSSTCQLLLVLQLPLRVQKGSESVSFSTPSAALNEVMRRIRRHAWKCAGGGGGESGDAGGSGLKTDAGGAGGMAGGDESADGAGNGSAGIALTAGVSGSGLTGDRVILPSTGAARDAVAVVSEAAGDDGCKSTTGDIGSRGCGDMSTDVEAGRADPLTGSGGGGGGGGDAGGGGSSRESGLRMRQVKLYKEQPTGSDGTAAALLVCSRKPGMTAAVMAAATAVAAKLSTQAAAAAEAPAEAVARVDAPQVFSVVPVIGDFLEALQQELQALWDNEDARRQVGEREWLRRLLGIWEQLSDLPPPVPL</sequence>
<dbReference type="Proteomes" id="UP001054857">
    <property type="component" value="Unassembled WGS sequence"/>
</dbReference>
<comment type="caution">
    <text evidence="2">The sequence shown here is derived from an EMBL/GenBank/DDBJ whole genome shotgun (WGS) entry which is preliminary data.</text>
</comment>
<reference evidence="2 3" key="1">
    <citation type="journal article" date="2021" name="Sci. Rep.">
        <title>Genome sequencing of the multicellular alga Astrephomene provides insights into convergent evolution of germ-soma differentiation.</title>
        <authorList>
            <person name="Yamashita S."/>
            <person name="Yamamoto K."/>
            <person name="Matsuzaki R."/>
            <person name="Suzuki S."/>
            <person name="Yamaguchi H."/>
            <person name="Hirooka S."/>
            <person name="Minakuchi Y."/>
            <person name="Miyagishima S."/>
            <person name="Kawachi M."/>
            <person name="Toyoda A."/>
            <person name="Nozaki H."/>
        </authorList>
    </citation>
    <scope>NUCLEOTIDE SEQUENCE [LARGE SCALE GENOMIC DNA]</scope>
    <source>
        <strain evidence="2 3">NIES-4017</strain>
    </source>
</reference>
<evidence type="ECO:0000313" key="2">
    <source>
        <dbReference type="EMBL" id="GFR43814.1"/>
    </source>
</evidence>
<proteinExistence type="predicted"/>
<organism evidence="2 3">
    <name type="scientific">Astrephomene gubernaculifera</name>
    <dbReference type="NCBI Taxonomy" id="47775"/>
    <lineage>
        <taxon>Eukaryota</taxon>
        <taxon>Viridiplantae</taxon>
        <taxon>Chlorophyta</taxon>
        <taxon>core chlorophytes</taxon>
        <taxon>Chlorophyceae</taxon>
        <taxon>CS clade</taxon>
        <taxon>Chlamydomonadales</taxon>
        <taxon>Astrephomenaceae</taxon>
        <taxon>Astrephomene</taxon>
    </lineage>
</organism>
<accession>A0AAD3DL15</accession>
<evidence type="ECO:0000256" key="1">
    <source>
        <dbReference type="SAM" id="MobiDB-lite"/>
    </source>
</evidence>
<evidence type="ECO:0000313" key="3">
    <source>
        <dbReference type="Proteomes" id="UP001054857"/>
    </source>
</evidence>
<gene>
    <name evidence="2" type="ORF">Agub_g4940</name>
</gene>